<accession>A0A0C9M118</accession>
<evidence type="ECO:0000313" key="1">
    <source>
        <dbReference type="EMBL" id="GAN01986.1"/>
    </source>
</evidence>
<organism evidence="1">
    <name type="scientific">Mucor ambiguus</name>
    <dbReference type="NCBI Taxonomy" id="91626"/>
    <lineage>
        <taxon>Eukaryota</taxon>
        <taxon>Fungi</taxon>
        <taxon>Fungi incertae sedis</taxon>
        <taxon>Mucoromycota</taxon>
        <taxon>Mucoromycotina</taxon>
        <taxon>Mucoromycetes</taxon>
        <taxon>Mucorales</taxon>
        <taxon>Mucorineae</taxon>
        <taxon>Mucoraceae</taxon>
        <taxon>Mucor</taxon>
    </lineage>
</organism>
<dbReference type="Proteomes" id="UP000053815">
    <property type="component" value="Unassembled WGS sequence"/>
</dbReference>
<name>A0A0C9M118_9FUNG</name>
<protein>
    <submittedName>
        <fullName evidence="1">Uncharacterized protein</fullName>
    </submittedName>
</protein>
<dbReference type="EMBL" id="DF836304">
    <property type="protein sequence ID" value="GAN01986.1"/>
    <property type="molecule type" value="Genomic_DNA"/>
</dbReference>
<dbReference type="STRING" id="91626.A0A0C9M118"/>
<keyword evidence="2" id="KW-1185">Reference proteome</keyword>
<proteinExistence type="predicted"/>
<reference evidence="1" key="1">
    <citation type="submission" date="2014-09" db="EMBL/GenBank/DDBJ databases">
        <title>Draft genome sequence of an oleaginous Mucoromycotina fungus Mucor ambiguus NBRC6742.</title>
        <authorList>
            <person name="Takeda I."/>
            <person name="Yamane N."/>
            <person name="Morita T."/>
            <person name="Tamano K."/>
            <person name="Machida M."/>
            <person name="Baker S."/>
            <person name="Koike H."/>
        </authorList>
    </citation>
    <scope>NUCLEOTIDE SEQUENCE</scope>
    <source>
        <strain evidence="1">NBRC 6742</strain>
    </source>
</reference>
<sequence>MATNQSTIPKQTSHPTRYFPLNLTLSTTLKVIDATLKQTSNIKIMGLLYLYKIYGKHHSTSLMPSLQILEHVLNLLGQESDLLQVNPTTMISETDYVAYIWLPLFRKLFYAGTNIQIKTGETTFPFSTASKQQFYPGASNVIGFKIDLSFTKMV</sequence>
<evidence type="ECO:0000313" key="2">
    <source>
        <dbReference type="Proteomes" id="UP000053815"/>
    </source>
</evidence>
<gene>
    <name evidence="1" type="ORF">MAM1_0015c01425</name>
</gene>
<dbReference type="OrthoDB" id="2277640at2759"/>
<dbReference type="AlphaFoldDB" id="A0A0C9M118"/>